<dbReference type="InterPro" id="IPR052172">
    <property type="entry name" value="UxaA_altronate/galactarate_dh"/>
</dbReference>
<dbReference type="PANTHER" id="PTHR30536">
    <property type="entry name" value="ALTRONATE/GALACTARATE DEHYDRATASE"/>
    <property type="match status" value="1"/>
</dbReference>
<dbReference type="GO" id="GO:0019698">
    <property type="term" value="P:D-galacturonate catabolic process"/>
    <property type="evidence" value="ECO:0007669"/>
    <property type="project" value="TreeGrafter"/>
</dbReference>
<reference evidence="4" key="1">
    <citation type="submission" date="2022-08" db="EMBL/GenBank/DDBJ databases">
        <authorList>
            <person name="Vandamme P."/>
            <person name="Hettiarachchi A."/>
            <person name="Peeters C."/>
            <person name="Cnockaert M."/>
            <person name="Carlier A."/>
        </authorList>
    </citation>
    <scope>NUCLEOTIDE SEQUENCE</scope>
    <source>
        <strain evidence="4">LMG 31809</strain>
    </source>
</reference>
<dbReference type="PANTHER" id="PTHR30536:SF5">
    <property type="entry name" value="ALTRONATE DEHYDRATASE"/>
    <property type="match status" value="1"/>
</dbReference>
<dbReference type="Pfam" id="PF04295">
    <property type="entry name" value="GD_AH_second"/>
    <property type="match status" value="1"/>
</dbReference>
<dbReference type="Gene3D" id="2.30.130.110">
    <property type="match status" value="1"/>
</dbReference>
<dbReference type="RefSeq" id="WP_274943555.1">
    <property type="nucleotide sequence ID" value="NZ_JANWOI010000002.1"/>
</dbReference>
<evidence type="ECO:0000313" key="4">
    <source>
        <dbReference type="EMBL" id="MDA5193862.1"/>
    </source>
</evidence>
<dbReference type="EMBL" id="JANWOI010000002">
    <property type="protein sequence ID" value="MDA5193862.1"/>
    <property type="molecule type" value="Genomic_DNA"/>
</dbReference>
<dbReference type="InterPro" id="IPR007392">
    <property type="entry name" value="GD_AH_second"/>
</dbReference>
<dbReference type="InterPro" id="IPR044144">
    <property type="entry name" value="SAF_UxaA/GarD"/>
</dbReference>
<evidence type="ECO:0000256" key="2">
    <source>
        <dbReference type="ARBA" id="ARBA00023239"/>
    </source>
</evidence>
<sequence length="506" mass="53958">MDKIVRLHMDDNVAIATEPLGMDVVLDSARNLKTVQFIPVMHKVALRDIAVGDAIVKYRQVIGRAAAYIPAGAHVHTHNCIMNTLTTDYDFCTATTATQYVPLADRRTFQGYRRQNGKVGTRNYIGILTSVNCSATVARHIADAANRANLFAPYPNVDGVVALVHGTGCGMRGSGDGYENLKRVLHGYANHPNFAGILLVGLGCEVMQIKDLFGDGLDRSERVTAFTIQDAGGTRKAVTAGLDALKAMLPQVNACQRETVLASELTLALQCGGSDAYSGITANPALGAAADLLIEQGGTAILSETPELYGAEHLLIRRATDRSVAEALIERIRWWERYTKANGDELNNNPSPGNKAGGLTTILEKSLGAMAKGGSTNLTGVFRYAEAITRKGLVVMDSPGFDPASVTGQVASGANIICFTTGRGSAFGFKPVPSIKLTTNSALYENMSEDMDINCGDIITGDSDVRSKGAEIFESILAVASGQLTKSEELDYGDNEFTPWQIGSVM</sequence>
<dbReference type="CDD" id="cd11613">
    <property type="entry name" value="SAF_AH_GD"/>
    <property type="match status" value="1"/>
</dbReference>
<name>A0A9X3Z778_9PROT</name>
<dbReference type="InterPro" id="IPR013974">
    <property type="entry name" value="SAF"/>
</dbReference>
<organism evidence="4 5">
    <name type="scientific">Govanella unica</name>
    <dbReference type="NCBI Taxonomy" id="2975056"/>
    <lineage>
        <taxon>Bacteria</taxon>
        <taxon>Pseudomonadati</taxon>
        <taxon>Pseudomonadota</taxon>
        <taxon>Alphaproteobacteria</taxon>
        <taxon>Emcibacterales</taxon>
        <taxon>Govanellaceae</taxon>
        <taxon>Govanella</taxon>
    </lineage>
</organism>
<gene>
    <name evidence="4" type="ORF">NYP16_07850</name>
</gene>
<dbReference type="GO" id="GO:0016829">
    <property type="term" value="F:lyase activity"/>
    <property type="evidence" value="ECO:0007669"/>
    <property type="project" value="UniProtKB-KW"/>
</dbReference>
<proteinExistence type="inferred from homology"/>
<feature type="domain" description="SAF" evidence="3">
    <location>
        <begin position="11"/>
        <end position="81"/>
    </location>
</feature>
<dbReference type="SMART" id="SM00858">
    <property type="entry name" value="SAF"/>
    <property type="match status" value="1"/>
</dbReference>
<comment type="caution">
    <text evidence="4">The sequence shown here is derived from an EMBL/GenBank/DDBJ whole genome shotgun (WGS) entry which is preliminary data.</text>
</comment>
<dbReference type="Pfam" id="PF08666">
    <property type="entry name" value="SAF"/>
    <property type="match status" value="1"/>
</dbReference>
<dbReference type="Proteomes" id="UP001141619">
    <property type="component" value="Unassembled WGS sequence"/>
</dbReference>
<reference evidence="4" key="2">
    <citation type="journal article" date="2023" name="Syst. Appl. Microbiol.">
        <title>Govania unica gen. nov., sp. nov., a rare biosphere bacterium that represents a novel family in the class Alphaproteobacteria.</title>
        <authorList>
            <person name="Vandamme P."/>
            <person name="Peeters C."/>
            <person name="Hettiarachchi A."/>
            <person name="Cnockaert M."/>
            <person name="Carlier A."/>
        </authorList>
    </citation>
    <scope>NUCLEOTIDE SEQUENCE</scope>
    <source>
        <strain evidence="4">LMG 31809</strain>
    </source>
</reference>
<keyword evidence="5" id="KW-1185">Reference proteome</keyword>
<evidence type="ECO:0000259" key="3">
    <source>
        <dbReference type="SMART" id="SM00858"/>
    </source>
</evidence>
<protein>
    <submittedName>
        <fullName evidence="4">Altronate dehydratase family protein</fullName>
    </submittedName>
</protein>
<keyword evidence="2" id="KW-0456">Lyase</keyword>
<dbReference type="AlphaFoldDB" id="A0A9X3Z778"/>
<evidence type="ECO:0000256" key="1">
    <source>
        <dbReference type="ARBA" id="ARBA00010986"/>
    </source>
</evidence>
<dbReference type="InterPro" id="IPR048332">
    <property type="entry name" value="GD_AH_C"/>
</dbReference>
<evidence type="ECO:0000313" key="5">
    <source>
        <dbReference type="Proteomes" id="UP001141619"/>
    </source>
</evidence>
<comment type="similarity">
    <text evidence="1">Belongs to the UxaA family.</text>
</comment>
<dbReference type="Pfam" id="PF20629">
    <property type="entry name" value="GD_AH_C"/>
    <property type="match status" value="1"/>
</dbReference>
<accession>A0A9X3Z778</accession>